<dbReference type="SUPFAM" id="SSF82282">
    <property type="entry name" value="Homocysteine S-methyltransferase"/>
    <property type="match status" value="1"/>
</dbReference>
<comment type="cofactor">
    <cofactor evidence="3">
        <name>Zn(2+)</name>
        <dbReference type="ChEBI" id="CHEBI:29105"/>
    </cofactor>
</comment>
<keyword evidence="1 3" id="KW-0489">Methyltransferase</keyword>
<reference evidence="6 7" key="1">
    <citation type="submission" date="2015-09" db="EMBL/GenBank/DDBJ databases">
        <authorList>
            <person name="Jackson K.R."/>
            <person name="Lunt B.L."/>
            <person name="Fisher J.N.B."/>
            <person name="Gardner A.V."/>
            <person name="Bailey M.E."/>
            <person name="Deus L.M."/>
            <person name="Earl A.S."/>
            <person name="Gibby P.D."/>
            <person name="Hartmann K.A."/>
            <person name="Liu J.E."/>
            <person name="Manci A.M."/>
            <person name="Nielsen D.A."/>
            <person name="Solomon M.B."/>
            <person name="Breakwell D.P."/>
            <person name="Burnett S.H."/>
            <person name="Grose J.H."/>
        </authorList>
    </citation>
    <scope>NUCLEOTIDE SEQUENCE [LARGE SCALE GENOMIC DNA]</scope>
    <source>
        <strain evidence="6 7">16</strain>
    </source>
</reference>
<evidence type="ECO:0000313" key="7">
    <source>
        <dbReference type="Proteomes" id="UP000048984"/>
    </source>
</evidence>
<sequence>MTRSSLEALLAERPVLLADGATGTNLFAMGLEAGDPPEFWNDLHPDRIRALHQGFVDAGADIILTNSFGCNRRRLALHKAEGRTRELAEKAARLAREVADAAGRPVVVAGSVGPTGDLFAPLGPMTEEEAIDVFAEEIEGLKAGGADVAWIETMSAPEEIRAATAAAIRVGLPFTVTASFDTAGRTMMGLPPAALADLAAGLAQAPLAVGANCGVGASDLLASVGAMTEAHPEMAVVAKANCGIPRVDGDKVVYTGTPELMADYARLAIDTGCRIVGGCCGTSSGHLAAMRRAVDEHIRRARPSLDEIVAAVGPLQSPPPSAETRARGGRRRG</sequence>
<dbReference type="RefSeq" id="WP_054357128.1">
    <property type="nucleotide sequence ID" value="NZ_LJYW01000001.1"/>
</dbReference>
<keyword evidence="3" id="KW-0479">Metal-binding</keyword>
<proteinExistence type="predicted"/>
<dbReference type="STRING" id="665126.ABB55_00945"/>
<organism evidence="6 7">
    <name type="scientific">Prosthecodimorpha hirschii</name>
    <dbReference type="NCBI Taxonomy" id="665126"/>
    <lineage>
        <taxon>Bacteria</taxon>
        <taxon>Pseudomonadati</taxon>
        <taxon>Pseudomonadota</taxon>
        <taxon>Alphaproteobacteria</taxon>
        <taxon>Hyphomicrobiales</taxon>
        <taxon>Ancalomicrobiaceae</taxon>
        <taxon>Prosthecodimorpha</taxon>
    </lineage>
</organism>
<keyword evidence="3" id="KW-0862">Zinc</keyword>
<dbReference type="Pfam" id="PF02574">
    <property type="entry name" value="S-methyl_trans"/>
    <property type="match status" value="1"/>
</dbReference>
<keyword evidence="7" id="KW-1185">Reference proteome</keyword>
<evidence type="ECO:0000256" key="4">
    <source>
        <dbReference type="SAM" id="MobiDB-lite"/>
    </source>
</evidence>
<dbReference type="PANTHER" id="PTHR11103:SF18">
    <property type="entry name" value="SLR1189 PROTEIN"/>
    <property type="match status" value="1"/>
</dbReference>
<dbReference type="AlphaFoldDB" id="A0A0P6VG23"/>
<accession>A0A0P6VG23</accession>
<evidence type="ECO:0000256" key="3">
    <source>
        <dbReference type="PROSITE-ProRule" id="PRU00333"/>
    </source>
</evidence>
<feature type="domain" description="Hcy-binding" evidence="5">
    <location>
        <begin position="4"/>
        <end position="294"/>
    </location>
</feature>
<dbReference type="EMBL" id="LJYW01000001">
    <property type="protein sequence ID" value="KPL50965.1"/>
    <property type="molecule type" value="Genomic_DNA"/>
</dbReference>
<protein>
    <submittedName>
        <fullName evidence="6">Methionine synthase I</fullName>
        <ecNumber evidence="6">2.1.1.13</ecNumber>
    </submittedName>
</protein>
<dbReference type="EC" id="2.1.1.13" evidence="6"/>
<reference evidence="6 7" key="2">
    <citation type="submission" date="2015-10" db="EMBL/GenBank/DDBJ databases">
        <title>Draft Genome Sequence of Prosthecomicrobium hirschii ATCC 27832.</title>
        <authorList>
            <person name="Daniel J."/>
            <person name="Givan S.A."/>
            <person name="Brun Y.V."/>
            <person name="Brown P.J."/>
        </authorList>
    </citation>
    <scope>NUCLEOTIDE SEQUENCE [LARGE SCALE GENOMIC DNA]</scope>
    <source>
        <strain evidence="6 7">16</strain>
    </source>
</reference>
<evidence type="ECO:0000256" key="2">
    <source>
        <dbReference type="ARBA" id="ARBA00022679"/>
    </source>
</evidence>
<dbReference type="PROSITE" id="PS50970">
    <property type="entry name" value="HCY"/>
    <property type="match status" value="1"/>
</dbReference>
<evidence type="ECO:0000256" key="1">
    <source>
        <dbReference type="ARBA" id="ARBA00022603"/>
    </source>
</evidence>
<dbReference type="Proteomes" id="UP000048984">
    <property type="component" value="Unassembled WGS sequence"/>
</dbReference>
<dbReference type="GO" id="GO:0032259">
    <property type="term" value="P:methylation"/>
    <property type="evidence" value="ECO:0007669"/>
    <property type="project" value="UniProtKB-KW"/>
</dbReference>
<gene>
    <name evidence="6" type="ORF">ABB55_00945</name>
</gene>
<feature type="binding site" evidence="3">
    <location>
        <position position="213"/>
    </location>
    <ligand>
        <name>Zn(2+)</name>
        <dbReference type="ChEBI" id="CHEBI:29105"/>
    </ligand>
</feature>
<feature type="region of interest" description="Disordered" evidence="4">
    <location>
        <begin position="312"/>
        <end position="333"/>
    </location>
</feature>
<dbReference type="InterPro" id="IPR036589">
    <property type="entry name" value="HCY_dom_sf"/>
</dbReference>
<name>A0A0P6VG23_9HYPH</name>
<evidence type="ECO:0000259" key="5">
    <source>
        <dbReference type="PROSITE" id="PS50970"/>
    </source>
</evidence>
<dbReference type="PANTHER" id="PTHR11103">
    <property type="entry name" value="SLR1189 PROTEIN"/>
    <property type="match status" value="1"/>
</dbReference>
<evidence type="ECO:0000313" key="6">
    <source>
        <dbReference type="EMBL" id="KPL50965.1"/>
    </source>
</evidence>
<dbReference type="GO" id="GO:0046872">
    <property type="term" value="F:metal ion binding"/>
    <property type="evidence" value="ECO:0007669"/>
    <property type="project" value="UniProtKB-KW"/>
</dbReference>
<comment type="caution">
    <text evidence="6">The sequence shown here is derived from an EMBL/GenBank/DDBJ whole genome shotgun (WGS) entry which is preliminary data.</text>
</comment>
<dbReference type="GO" id="GO:0008705">
    <property type="term" value="F:methionine synthase activity"/>
    <property type="evidence" value="ECO:0007669"/>
    <property type="project" value="UniProtKB-EC"/>
</dbReference>
<dbReference type="Gene3D" id="3.20.20.330">
    <property type="entry name" value="Homocysteine-binding-like domain"/>
    <property type="match status" value="1"/>
</dbReference>
<dbReference type="InterPro" id="IPR003726">
    <property type="entry name" value="HCY_dom"/>
</dbReference>
<keyword evidence="2 3" id="KW-0808">Transferase</keyword>
<dbReference type="NCBIfam" id="NF005718">
    <property type="entry name" value="PRK07534.1"/>
    <property type="match status" value="1"/>
</dbReference>
<feature type="binding site" evidence="3">
    <location>
        <position position="280"/>
    </location>
    <ligand>
        <name>Zn(2+)</name>
        <dbReference type="ChEBI" id="CHEBI:29105"/>
    </ligand>
</feature>
<feature type="binding site" evidence="3">
    <location>
        <position position="279"/>
    </location>
    <ligand>
        <name>Zn(2+)</name>
        <dbReference type="ChEBI" id="CHEBI:29105"/>
    </ligand>
</feature>